<gene>
    <name evidence="7" type="primary">torT</name>
    <name evidence="6" type="ORF">G6L72_23830</name>
    <name evidence="7" type="ORF">G6M88_23575</name>
</gene>
<evidence type="ECO:0000256" key="3">
    <source>
        <dbReference type="ARBA" id="ARBA00022729"/>
    </source>
</evidence>
<dbReference type="NCBIfam" id="NF008185">
    <property type="entry name" value="PRK10936.1"/>
    <property type="match status" value="1"/>
</dbReference>
<comment type="subcellular location">
    <subcellularLocation>
        <location evidence="1">Cell envelope</location>
    </subcellularLocation>
</comment>
<dbReference type="SUPFAM" id="SSF53822">
    <property type="entry name" value="Periplasmic binding protein-like I"/>
    <property type="match status" value="1"/>
</dbReference>
<dbReference type="EMBL" id="JAAMCP010000017">
    <property type="protein sequence ID" value="NTF39722.1"/>
    <property type="molecule type" value="Genomic_DNA"/>
</dbReference>
<evidence type="ECO:0000256" key="4">
    <source>
        <dbReference type="SAM" id="SignalP"/>
    </source>
</evidence>
<dbReference type="RefSeq" id="WP_065700989.1">
    <property type="nucleotide sequence ID" value="NZ_CP049208.1"/>
</dbReference>
<protein>
    <submittedName>
        <fullName evidence="7">TMAO reductase system periplasmic protein TorT</fullName>
    </submittedName>
</protein>
<dbReference type="InterPro" id="IPR025997">
    <property type="entry name" value="SBP_2_dom"/>
</dbReference>
<dbReference type="InterPro" id="IPR028082">
    <property type="entry name" value="Peripla_BP_I"/>
</dbReference>
<reference evidence="6 9" key="1">
    <citation type="journal article" date="2020" name="Science">
        <title>Unexpected conservation and global transmission of agrobacterial virulence plasmids.</title>
        <authorList>
            <person name="Weisberg A.J."/>
            <person name="Davis E.W. 2nd"/>
            <person name="Tabima J."/>
            <person name="Belcher M.S."/>
            <person name="Miller M."/>
            <person name="Kuo C.H."/>
            <person name="Loper J.E."/>
            <person name="Grunwald N.J."/>
            <person name="Putnam M.L."/>
            <person name="Chang J.H."/>
        </authorList>
    </citation>
    <scope>NUCLEOTIDE SEQUENCE [LARGE SCALE GENOMIC DNA]</scope>
    <source>
        <strain evidence="6 9">A19/93</strain>
    </source>
</reference>
<dbReference type="CDD" id="cd06306">
    <property type="entry name" value="PBP1_TorT-like"/>
    <property type="match status" value="1"/>
</dbReference>
<geneLocation type="plasmid" evidence="7 8">
    <name>pW2_73_1</name>
</geneLocation>
<reference evidence="7" key="2">
    <citation type="submission" date="2020-02" db="EMBL/GenBank/DDBJ databases">
        <title>Unexpected conservation and global transmission of agrobacterial virulence plasmids.</title>
        <authorList>
            <person name="Weisberg A.J."/>
            <person name="Davis E.W. II"/>
            <person name="Tabima J.R."/>
            <person name="Belcher M.S."/>
            <person name="Miller M."/>
            <person name="Kuo C.-H."/>
            <person name="Loper J.E."/>
            <person name="Grunwald N.J."/>
            <person name="Putnam M.L."/>
            <person name="Chang J.H."/>
        </authorList>
    </citation>
    <scope>NUCLEOTIDE SEQUENCE</scope>
    <source>
        <strain evidence="7">W2/73</strain>
        <plasmid evidence="7">pW2_73_1</plasmid>
    </source>
</reference>
<keyword evidence="3 4" id="KW-0732">Signal</keyword>
<feature type="chain" id="PRO_5042290070" evidence="4">
    <location>
        <begin position="26"/>
        <end position="355"/>
    </location>
</feature>
<dbReference type="Gene3D" id="3.40.50.2300">
    <property type="match status" value="2"/>
</dbReference>
<accession>A0AAE7UTG4</accession>
<dbReference type="Pfam" id="PF13407">
    <property type="entry name" value="Peripla_BP_4"/>
    <property type="match status" value="1"/>
</dbReference>
<evidence type="ECO:0000313" key="8">
    <source>
        <dbReference type="Proteomes" id="UP000663912"/>
    </source>
</evidence>
<organism evidence="7 8">
    <name type="scientific">Agrobacterium rubi</name>
    <dbReference type="NCBI Taxonomy" id="28099"/>
    <lineage>
        <taxon>Bacteria</taxon>
        <taxon>Pseudomonadati</taxon>
        <taxon>Pseudomonadota</taxon>
        <taxon>Alphaproteobacteria</taxon>
        <taxon>Hyphomicrobiales</taxon>
        <taxon>Rhizobiaceae</taxon>
        <taxon>Rhizobium/Agrobacterium group</taxon>
        <taxon>Agrobacterium</taxon>
    </lineage>
</organism>
<name>A0AAE7UTG4_9HYPH</name>
<feature type="domain" description="Periplasmic binding protein" evidence="5">
    <location>
        <begin position="63"/>
        <end position="314"/>
    </location>
</feature>
<dbReference type="PANTHER" id="PTHR46847:SF1">
    <property type="entry name" value="D-ALLOSE-BINDING PERIPLASMIC PROTEIN-RELATED"/>
    <property type="match status" value="1"/>
</dbReference>
<comment type="similarity">
    <text evidence="2">Belongs to the bacterial solute-binding protein 2 family.</text>
</comment>
<evidence type="ECO:0000313" key="7">
    <source>
        <dbReference type="EMBL" id="QTG03431.1"/>
    </source>
</evidence>
<dbReference type="PANTHER" id="PTHR46847">
    <property type="entry name" value="D-ALLOSE-BINDING PERIPLASMIC PROTEIN-RELATED"/>
    <property type="match status" value="1"/>
</dbReference>
<evidence type="ECO:0000259" key="5">
    <source>
        <dbReference type="Pfam" id="PF13407"/>
    </source>
</evidence>
<dbReference type="GO" id="GO:0030313">
    <property type="term" value="C:cell envelope"/>
    <property type="evidence" value="ECO:0007669"/>
    <property type="project" value="UniProtKB-SubCell"/>
</dbReference>
<feature type="signal peptide" evidence="4">
    <location>
        <begin position="1"/>
        <end position="25"/>
    </location>
</feature>
<dbReference type="AlphaFoldDB" id="A0AAE7UTG4"/>
<keyword evidence="7" id="KW-0614">Plasmid</keyword>
<dbReference type="Proteomes" id="UP000822331">
    <property type="component" value="Unassembled WGS sequence"/>
</dbReference>
<dbReference type="Proteomes" id="UP000663912">
    <property type="component" value="Plasmid pW2_73_1"/>
</dbReference>
<sequence length="355" mass="38457">MFKSIYTRMLVACAALTAVANPLYAQDKNWWPIKVIDASSGTDQVIDYTPVEKASKAYSACVLIPHLKDANWVSMMFGLESEIRRVGMNMTLFEAGGYDNLPRQLSQFDDCLASSPDIMIVAPISEAGLSQKFAEAKKRNIPVVVWINPVLDPNAVTAKVFADYTDVGEIAGKFATEHFKGTDTNTVVFPGPAGSGWAENVADGFTKGTDGGSVKVLEQKFGETGVSTQLQLVQDSLQAYPEMNLIYGSGVTIEAALGAVAQAGRSDIKMFSAFASTELIEAVRRGDVFAVGSELVALEGHLAVDLAVRILDHKPYSKFIRPIPVVITKDNVDKVDLSLIINPTGWKPEFSIKQQ</sequence>
<evidence type="ECO:0000256" key="2">
    <source>
        <dbReference type="ARBA" id="ARBA00007639"/>
    </source>
</evidence>
<evidence type="ECO:0000313" key="9">
    <source>
        <dbReference type="Proteomes" id="UP000822331"/>
    </source>
</evidence>
<evidence type="ECO:0000313" key="6">
    <source>
        <dbReference type="EMBL" id="NTF39722.1"/>
    </source>
</evidence>
<dbReference type="KEGG" id="arui:G6M88_23575"/>
<evidence type="ECO:0000256" key="1">
    <source>
        <dbReference type="ARBA" id="ARBA00004196"/>
    </source>
</evidence>
<dbReference type="GO" id="GO:0030246">
    <property type="term" value="F:carbohydrate binding"/>
    <property type="evidence" value="ECO:0007669"/>
    <property type="project" value="UniProtKB-ARBA"/>
</dbReference>
<dbReference type="EMBL" id="CP049208">
    <property type="protein sequence ID" value="QTG03431.1"/>
    <property type="molecule type" value="Genomic_DNA"/>
</dbReference>
<proteinExistence type="inferred from homology"/>
<keyword evidence="9" id="KW-1185">Reference proteome</keyword>